<protein>
    <recommendedName>
        <fullName evidence="1">N-acetyltransferase domain-containing protein</fullName>
    </recommendedName>
</protein>
<proteinExistence type="predicted"/>
<name>A0A8H5D0H4_9AGAR</name>
<evidence type="ECO:0000313" key="3">
    <source>
        <dbReference type="Proteomes" id="UP000559256"/>
    </source>
</evidence>
<feature type="domain" description="N-acetyltransferase" evidence="1">
    <location>
        <begin position="28"/>
        <end position="197"/>
    </location>
</feature>
<dbReference type="EMBL" id="JAACJM010000071">
    <property type="protein sequence ID" value="KAF5351380.1"/>
    <property type="molecule type" value="Genomic_DNA"/>
</dbReference>
<accession>A0A8H5D0H4</accession>
<dbReference type="PROSITE" id="PS51186">
    <property type="entry name" value="GNAT"/>
    <property type="match status" value="1"/>
</dbReference>
<dbReference type="Pfam" id="PF00583">
    <property type="entry name" value="Acetyltransf_1"/>
    <property type="match status" value="1"/>
</dbReference>
<reference evidence="2 3" key="1">
    <citation type="journal article" date="2020" name="ISME J.">
        <title>Uncovering the hidden diversity of litter-decomposition mechanisms in mushroom-forming fungi.</title>
        <authorList>
            <person name="Floudas D."/>
            <person name="Bentzer J."/>
            <person name="Ahren D."/>
            <person name="Johansson T."/>
            <person name="Persson P."/>
            <person name="Tunlid A."/>
        </authorList>
    </citation>
    <scope>NUCLEOTIDE SEQUENCE [LARGE SCALE GENOMIC DNA]</scope>
    <source>
        <strain evidence="2 3">CBS 291.85</strain>
    </source>
</reference>
<dbReference type="InterPro" id="IPR016181">
    <property type="entry name" value="Acyl_CoA_acyltransferase"/>
</dbReference>
<comment type="caution">
    <text evidence="2">The sequence shown here is derived from an EMBL/GenBank/DDBJ whole genome shotgun (WGS) entry which is preliminary data.</text>
</comment>
<gene>
    <name evidence="2" type="ORF">D9758_008053</name>
</gene>
<organism evidence="2 3">
    <name type="scientific">Tetrapyrgos nigripes</name>
    <dbReference type="NCBI Taxonomy" id="182062"/>
    <lineage>
        <taxon>Eukaryota</taxon>
        <taxon>Fungi</taxon>
        <taxon>Dikarya</taxon>
        <taxon>Basidiomycota</taxon>
        <taxon>Agaricomycotina</taxon>
        <taxon>Agaricomycetes</taxon>
        <taxon>Agaricomycetidae</taxon>
        <taxon>Agaricales</taxon>
        <taxon>Marasmiineae</taxon>
        <taxon>Marasmiaceae</taxon>
        <taxon>Tetrapyrgos</taxon>
    </lineage>
</organism>
<dbReference type="GO" id="GO:0016747">
    <property type="term" value="F:acyltransferase activity, transferring groups other than amino-acyl groups"/>
    <property type="evidence" value="ECO:0007669"/>
    <property type="project" value="InterPro"/>
</dbReference>
<sequence>MASDIENTEQFSFSMHPVSNIQHESFFPALHSMINASFDVASYIPPSWEPGPEPKTYKRLDTDPSKGALILAEELGEFGFVAVAFVGSNTGMDKMPVAAMGVFPFTGMPRQKITKPGAEWEVTCVAVAPEWRGRGLVMKLVTEIAQHLLREGYLDNQRIRILAMTIEELNGAYWRKIGWQTLEKDGWINIPKSVVINRVPGSYVPISDPVLVWYGERWFGGE</sequence>
<dbReference type="Gene3D" id="3.40.630.30">
    <property type="match status" value="1"/>
</dbReference>
<evidence type="ECO:0000313" key="2">
    <source>
        <dbReference type="EMBL" id="KAF5351380.1"/>
    </source>
</evidence>
<dbReference type="Proteomes" id="UP000559256">
    <property type="component" value="Unassembled WGS sequence"/>
</dbReference>
<dbReference type="InterPro" id="IPR000182">
    <property type="entry name" value="GNAT_dom"/>
</dbReference>
<dbReference type="OrthoDB" id="3794209at2759"/>
<evidence type="ECO:0000259" key="1">
    <source>
        <dbReference type="PROSITE" id="PS51186"/>
    </source>
</evidence>
<dbReference type="SUPFAM" id="SSF55729">
    <property type="entry name" value="Acyl-CoA N-acyltransferases (Nat)"/>
    <property type="match status" value="1"/>
</dbReference>
<keyword evidence="3" id="KW-1185">Reference proteome</keyword>
<dbReference type="AlphaFoldDB" id="A0A8H5D0H4"/>
<dbReference type="CDD" id="cd04301">
    <property type="entry name" value="NAT_SF"/>
    <property type="match status" value="1"/>
</dbReference>